<dbReference type="Proteomes" id="UP001231189">
    <property type="component" value="Unassembled WGS sequence"/>
</dbReference>
<evidence type="ECO:0000313" key="1">
    <source>
        <dbReference type="EMBL" id="KAK1613681.1"/>
    </source>
</evidence>
<reference evidence="1" key="1">
    <citation type="submission" date="2023-07" db="EMBL/GenBank/DDBJ databases">
        <title>A chromosome-level genome assembly of Lolium multiflorum.</title>
        <authorList>
            <person name="Chen Y."/>
            <person name="Copetti D."/>
            <person name="Kolliker R."/>
            <person name="Studer B."/>
        </authorList>
    </citation>
    <scope>NUCLEOTIDE SEQUENCE</scope>
    <source>
        <strain evidence="1">02402/16</strain>
        <tissue evidence="1">Leaf</tissue>
    </source>
</reference>
<protein>
    <submittedName>
        <fullName evidence="1">Uncharacterized protein</fullName>
    </submittedName>
</protein>
<name>A0AAD8R3H3_LOLMU</name>
<organism evidence="1 2">
    <name type="scientific">Lolium multiflorum</name>
    <name type="common">Italian ryegrass</name>
    <name type="synonym">Lolium perenne subsp. multiflorum</name>
    <dbReference type="NCBI Taxonomy" id="4521"/>
    <lineage>
        <taxon>Eukaryota</taxon>
        <taxon>Viridiplantae</taxon>
        <taxon>Streptophyta</taxon>
        <taxon>Embryophyta</taxon>
        <taxon>Tracheophyta</taxon>
        <taxon>Spermatophyta</taxon>
        <taxon>Magnoliopsida</taxon>
        <taxon>Liliopsida</taxon>
        <taxon>Poales</taxon>
        <taxon>Poaceae</taxon>
        <taxon>BOP clade</taxon>
        <taxon>Pooideae</taxon>
        <taxon>Poodae</taxon>
        <taxon>Poeae</taxon>
        <taxon>Poeae Chloroplast Group 2 (Poeae type)</taxon>
        <taxon>Loliodinae</taxon>
        <taxon>Loliinae</taxon>
        <taxon>Lolium</taxon>
    </lineage>
</organism>
<evidence type="ECO:0000313" key="2">
    <source>
        <dbReference type="Proteomes" id="UP001231189"/>
    </source>
</evidence>
<dbReference type="EMBL" id="JAUUTY010000006">
    <property type="protein sequence ID" value="KAK1613681.1"/>
    <property type="molecule type" value="Genomic_DNA"/>
</dbReference>
<proteinExistence type="predicted"/>
<gene>
    <name evidence="1" type="ORF">QYE76_019198</name>
</gene>
<dbReference type="InterPro" id="IPR004158">
    <property type="entry name" value="DUF247_pln"/>
</dbReference>
<keyword evidence="2" id="KW-1185">Reference proteome</keyword>
<dbReference type="AlphaFoldDB" id="A0AAD8R3H3"/>
<accession>A0AAD8R3H3</accession>
<dbReference type="Pfam" id="PF03140">
    <property type="entry name" value="DUF247"/>
    <property type="match status" value="1"/>
</dbReference>
<comment type="caution">
    <text evidence="1">The sequence shown here is derived from an EMBL/GenBank/DDBJ whole genome shotgun (WGS) entry which is preliminary data.</text>
</comment>
<sequence length="88" mass="9865">MELSEIGIKLTAKNTTELIHMGIKKDSLFAELSLAPLSLNDSRASWLVNMAALELCTTLNFQDEDSAVCSYLLLFAMFVDREEDVHEL</sequence>